<accession>A0A919Y0T5</accession>
<evidence type="ECO:0000256" key="1">
    <source>
        <dbReference type="SAM" id="Coils"/>
    </source>
</evidence>
<protein>
    <submittedName>
        <fullName evidence="2">Uncharacterized protein</fullName>
    </submittedName>
</protein>
<comment type="caution">
    <text evidence="2">The sequence shown here is derived from an EMBL/GenBank/DDBJ whole genome shotgun (WGS) entry which is preliminary data.</text>
</comment>
<evidence type="ECO:0000313" key="3">
    <source>
        <dbReference type="Proteomes" id="UP000678895"/>
    </source>
</evidence>
<organism evidence="2 3">
    <name type="scientific">Paenibacillus apis</name>
    <dbReference type="NCBI Taxonomy" id="1792174"/>
    <lineage>
        <taxon>Bacteria</taxon>
        <taxon>Bacillati</taxon>
        <taxon>Bacillota</taxon>
        <taxon>Bacilli</taxon>
        <taxon>Bacillales</taxon>
        <taxon>Paenibacillaceae</taxon>
        <taxon>Paenibacillus</taxon>
    </lineage>
</organism>
<reference evidence="2" key="1">
    <citation type="submission" date="2021-03" db="EMBL/GenBank/DDBJ databases">
        <title>Antimicrobial resistance genes in bacteria isolated from Japanese honey, and their potential for conferring macrolide and lincosamide resistance in the American foulbrood pathogen Paenibacillus larvae.</title>
        <authorList>
            <person name="Okamoto M."/>
            <person name="Kumagai M."/>
            <person name="Kanamori H."/>
            <person name="Takamatsu D."/>
        </authorList>
    </citation>
    <scope>NUCLEOTIDE SEQUENCE</scope>
    <source>
        <strain evidence="2">J41TS4</strain>
    </source>
</reference>
<name>A0A919Y0T5_9BACL</name>
<feature type="coiled-coil region" evidence="1">
    <location>
        <begin position="59"/>
        <end position="86"/>
    </location>
</feature>
<dbReference type="EMBL" id="BORS01000007">
    <property type="protein sequence ID" value="GIO42499.1"/>
    <property type="molecule type" value="Genomic_DNA"/>
</dbReference>
<evidence type="ECO:0000313" key="2">
    <source>
        <dbReference type="EMBL" id="GIO42499.1"/>
    </source>
</evidence>
<dbReference type="AlphaFoldDB" id="A0A919Y0T5"/>
<sequence>MTKQVRDWNKDMKLSAELHAIGSPLELEEIAIYWMNQYAAEKERADKAEYEKRMLIQTMLKGDRIIAELQEDLQAAEAREKKLRETLEFIKGITTKAPAFSDSAYAHFEACETLSSLYPKEEEGK</sequence>
<gene>
    <name evidence="2" type="ORF">J41TS4_22570</name>
</gene>
<dbReference type="Proteomes" id="UP000678895">
    <property type="component" value="Unassembled WGS sequence"/>
</dbReference>
<keyword evidence="3" id="KW-1185">Reference proteome</keyword>
<keyword evidence="1" id="KW-0175">Coiled coil</keyword>
<proteinExistence type="predicted"/>
<dbReference type="RefSeq" id="WP_301627318.1">
    <property type="nucleotide sequence ID" value="NZ_BORS01000007.1"/>
</dbReference>